<keyword evidence="1" id="KW-0812">Transmembrane</keyword>
<proteinExistence type="predicted"/>
<protein>
    <submittedName>
        <fullName evidence="2">Uncharacterized protein</fullName>
    </submittedName>
</protein>
<evidence type="ECO:0000313" key="3">
    <source>
        <dbReference type="Proteomes" id="UP000193498"/>
    </source>
</evidence>
<feature type="transmembrane region" description="Helical" evidence="1">
    <location>
        <begin position="61"/>
        <end position="81"/>
    </location>
</feature>
<dbReference type="InParanoid" id="A0A1Y1YAD6"/>
<reference evidence="2 3" key="1">
    <citation type="submission" date="2016-07" db="EMBL/GenBank/DDBJ databases">
        <title>Pervasive Adenine N6-methylation of Active Genes in Fungi.</title>
        <authorList>
            <consortium name="DOE Joint Genome Institute"/>
            <person name="Mondo S.J."/>
            <person name="Dannebaum R.O."/>
            <person name="Kuo R.C."/>
            <person name="Labutti K."/>
            <person name="Haridas S."/>
            <person name="Kuo A."/>
            <person name="Salamov A."/>
            <person name="Ahrendt S.R."/>
            <person name="Lipzen A."/>
            <person name="Sullivan W."/>
            <person name="Andreopoulos W.B."/>
            <person name="Clum A."/>
            <person name="Lindquist E."/>
            <person name="Daum C."/>
            <person name="Ramamoorthy G.K."/>
            <person name="Gryganskyi A."/>
            <person name="Culley D."/>
            <person name="Magnuson J.K."/>
            <person name="James T.Y."/>
            <person name="O'Malley M.A."/>
            <person name="Stajich J.E."/>
            <person name="Spatafora J.W."/>
            <person name="Visel A."/>
            <person name="Grigoriev I.V."/>
        </authorList>
    </citation>
    <scope>NUCLEOTIDE SEQUENCE [LARGE SCALE GENOMIC DNA]</scope>
    <source>
        <strain evidence="2 3">CBS 931.73</strain>
    </source>
</reference>
<sequence>MVRFDMSSGSYYFYAQDALETDLISKHMYDSWFRSTPIPYGYALAWHLQRLTNASLHTSLMIIYSWAILLSVATGILSMLVRRAYLTEQRHWDDLDNQVLTRASTESYSS</sequence>
<evidence type="ECO:0000313" key="2">
    <source>
        <dbReference type="EMBL" id="ORX94564.1"/>
    </source>
</evidence>
<gene>
    <name evidence="2" type="ORF">K493DRAFT_373575</name>
</gene>
<dbReference type="AlphaFoldDB" id="A0A1Y1YAD6"/>
<dbReference type="EMBL" id="MCFE01000201">
    <property type="protein sequence ID" value="ORX94564.1"/>
    <property type="molecule type" value="Genomic_DNA"/>
</dbReference>
<name>A0A1Y1YAD6_9FUNG</name>
<evidence type="ECO:0000256" key="1">
    <source>
        <dbReference type="SAM" id="Phobius"/>
    </source>
</evidence>
<keyword evidence="3" id="KW-1185">Reference proteome</keyword>
<keyword evidence="1" id="KW-0472">Membrane</keyword>
<keyword evidence="1" id="KW-1133">Transmembrane helix</keyword>
<organism evidence="2 3">
    <name type="scientific">Basidiobolus meristosporus CBS 931.73</name>
    <dbReference type="NCBI Taxonomy" id="1314790"/>
    <lineage>
        <taxon>Eukaryota</taxon>
        <taxon>Fungi</taxon>
        <taxon>Fungi incertae sedis</taxon>
        <taxon>Zoopagomycota</taxon>
        <taxon>Entomophthoromycotina</taxon>
        <taxon>Basidiobolomycetes</taxon>
        <taxon>Basidiobolales</taxon>
        <taxon>Basidiobolaceae</taxon>
        <taxon>Basidiobolus</taxon>
    </lineage>
</organism>
<comment type="caution">
    <text evidence="2">The sequence shown here is derived from an EMBL/GenBank/DDBJ whole genome shotgun (WGS) entry which is preliminary data.</text>
</comment>
<accession>A0A1Y1YAD6</accession>
<dbReference type="Proteomes" id="UP000193498">
    <property type="component" value="Unassembled WGS sequence"/>
</dbReference>